<keyword evidence="3" id="KW-0963">Cytoplasm</keyword>
<evidence type="ECO:0000256" key="6">
    <source>
        <dbReference type="ARBA" id="ARBA00022683"/>
    </source>
</evidence>
<gene>
    <name evidence="9" type="ORF">C2R26_03180</name>
</gene>
<feature type="domain" description="PTS EIIA type-4" evidence="8">
    <location>
        <begin position="1"/>
        <end position="123"/>
    </location>
</feature>
<dbReference type="GO" id="GO:0016020">
    <property type="term" value="C:membrane"/>
    <property type="evidence" value="ECO:0007669"/>
    <property type="project" value="InterPro"/>
</dbReference>
<accession>A0A2P4R870</accession>
<dbReference type="PROSITE" id="PS51096">
    <property type="entry name" value="PTS_EIIA_TYPE_4"/>
    <property type="match status" value="1"/>
</dbReference>
<keyword evidence="6" id="KW-0598">Phosphotransferase system</keyword>
<comment type="caution">
    <text evidence="9">The sequence shown here is derived from an EMBL/GenBank/DDBJ whole genome shotgun (WGS) entry which is preliminary data.</text>
</comment>
<proteinExistence type="predicted"/>
<dbReference type="GO" id="GO:0005737">
    <property type="term" value="C:cytoplasm"/>
    <property type="evidence" value="ECO:0007669"/>
    <property type="project" value="UniProtKB-SubCell"/>
</dbReference>
<dbReference type="InterPro" id="IPR033887">
    <property type="entry name" value="PTS_IIA_man"/>
</dbReference>
<evidence type="ECO:0000256" key="7">
    <source>
        <dbReference type="ARBA" id="ARBA00022777"/>
    </source>
</evidence>
<dbReference type="PANTHER" id="PTHR33799:SF1">
    <property type="entry name" value="PTS SYSTEM MANNOSE-SPECIFIC EIIAB COMPONENT-RELATED"/>
    <property type="match status" value="1"/>
</dbReference>
<evidence type="ECO:0000256" key="5">
    <source>
        <dbReference type="ARBA" id="ARBA00022679"/>
    </source>
</evidence>
<dbReference type="Gene3D" id="3.40.50.510">
    <property type="entry name" value="Phosphotransferase system, mannose-type IIA component"/>
    <property type="match status" value="1"/>
</dbReference>
<dbReference type="EMBL" id="PPWZ01000020">
    <property type="protein sequence ID" value="POH37366.1"/>
    <property type="molecule type" value="Genomic_DNA"/>
</dbReference>
<dbReference type="PANTHER" id="PTHR33799">
    <property type="entry name" value="PTS PERMEASE-RELATED-RELATED"/>
    <property type="match status" value="1"/>
</dbReference>
<dbReference type="InterPro" id="IPR036662">
    <property type="entry name" value="PTS_EIIA_man-typ_sf"/>
</dbReference>
<dbReference type="InterPro" id="IPR051471">
    <property type="entry name" value="Bacterial_PTS_sugar_comp"/>
</dbReference>
<comment type="subcellular location">
    <subcellularLocation>
        <location evidence="1">Cytoplasm</location>
    </subcellularLocation>
</comment>
<evidence type="ECO:0000313" key="9">
    <source>
        <dbReference type="EMBL" id="POH37366.1"/>
    </source>
</evidence>
<dbReference type="CDD" id="cd00006">
    <property type="entry name" value="PTS_IIA_man"/>
    <property type="match status" value="1"/>
</dbReference>
<dbReference type="GO" id="GO:0016301">
    <property type="term" value="F:kinase activity"/>
    <property type="evidence" value="ECO:0007669"/>
    <property type="project" value="UniProtKB-KW"/>
</dbReference>
<reference evidence="9" key="1">
    <citation type="submission" date="2018-01" db="EMBL/GenBank/DDBJ databases">
        <title>Genome sequnecing of Lactobacillus formosensis KACC 18721.</title>
        <authorList>
            <person name="Kim S.-J."/>
            <person name="Heo J."/>
        </authorList>
    </citation>
    <scope>NUCLEOTIDE SEQUENCE</scope>
    <source>
        <strain evidence="9">KACC 18721</strain>
    </source>
</reference>
<evidence type="ECO:0000256" key="1">
    <source>
        <dbReference type="ARBA" id="ARBA00004496"/>
    </source>
</evidence>
<name>A0A2P4R870_9LACO</name>
<dbReference type="InterPro" id="IPR004701">
    <property type="entry name" value="PTS_EIIA_man-typ"/>
</dbReference>
<evidence type="ECO:0000256" key="3">
    <source>
        <dbReference type="ARBA" id="ARBA00022490"/>
    </source>
</evidence>
<dbReference type="AlphaFoldDB" id="A0A2P4R870"/>
<dbReference type="GO" id="GO:0009401">
    <property type="term" value="P:phosphoenolpyruvate-dependent sugar phosphotransferase system"/>
    <property type="evidence" value="ECO:0007669"/>
    <property type="project" value="UniProtKB-KW"/>
</dbReference>
<keyword evidence="7" id="KW-0418">Kinase</keyword>
<evidence type="ECO:0000256" key="4">
    <source>
        <dbReference type="ARBA" id="ARBA00022597"/>
    </source>
</evidence>
<dbReference type="SUPFAM" id="SSF53062">
    <property type="entry name" value="PTS system fructose IIA component-like"/>
    <property type="match status" value="1"/>
</dbReference>
<evidence type="ECO:0000259" key="8">
    <source>
        <dbReference type="PROSITE" id="PS51096"/>
    </source>
</evidence>
<organism evidence="9">
    <name type="scientific">Companilactobacillus formosensis</name>
    <dbReference type="NCBI Taxonomy" id="1617889"/>
    <lineage>
        <taxon>Bacteria</taxon>
        <taxon>Bacillati</taxon>
        <taxon>Bacillota</taxon>
        <taxon>Bacilli</taxon>
        <taxon>Lactobacillales</taxon>
        <taxon>Lactobacillaceae</taxon>
        <taxon>Companilactobacillus</taxon>
    </lineage>
</organism>
<protein>
    <recommendedName>
        <fullName evidence="8">PTS EIIA type-4 domain-containing protein</fullName>
    </recommendedName>
</protein>
<evidence type="ECO:0000256" key="2">
    <source>
        <dbReference type="ARBA" id="ARBA00022448"/>
    </source>
</evidence>
<keyword evidence="5" id="KW-0808">Transferase</keyword>
<dbReference type="Pfam" id="PF03610">
    <property type="entry name" value="EIIA-man"/>
    <property type="match status" value="1"/>
</dbReference>
<keyword evidence="2" id="KW-0813">Transport</keyword>
<sequence>MKIVLISHSNMALGMKQTLNMIIGDDKNVLAYAAYINGSTDEVENVKKLVETNSKEQFIILTDLLGGSVNNEMMQLLENNQNIKLVTGMNLPLAMQLQIKESTAEKITDEDLNSIINQSKESLANVRNLLVEKRMKENDQIL</sequence>
<keyword evidence="4" id="KW-0762">Sugar transport</keyword>